<feature type="domain" description="RDD" evidence="8">
    <location>
        <begin position="16"/>
        <end position="145"/>
    </location>
</feature>
<name>A0A6J6A2Z0_9ZZZZ</name>
<evidence type="ECO:0000256" key="3">
    <source>
        <dbReference type="ARBA" id="ARBA00022692"/>
    </source>
</evidence>
<dbReference type="AlphaFoldDB" id="A0A6J6A2Z0"/>
<dbReference type="GO" id="GO:0005886">
    <property type="term" value="C:plasma membrane"/>
    <property type="evidence" value="ECO:0007669"/>
    <property type="project" value="UniProtKB-SubCell"/>
</dbReference>
<evidence type="ECO:0000259" key="8">
    <source>
        <dbReference type="Pfam" id="PF06271"/>
    </source>
</evidence>
<gene>
    <name evidence="9" type="ORF">UFOPK3522_01701</name>
</gene>
<feature type="transmembrane region" description="Helical" evidence="7">
    <location>
        <begin position="60"/>
        <end position="81"/>
    </location>
</feature>
<dbReference type="PANTHER" id="PTHR36115:SF4">
    <property type="entry name" value="MEMBRANE PROTEIN"/>
    <property type="match status" value="1"/>
</dbReference>
<feature type="compositionally biased region" description="Basic and acidic residues" evidence="6">
    <location>
        <begin position="178"/>
        <end position="192"/>
    </location>
</feature>
<organism evidence="9">
    <name type="scientific">freshwater metagenome</name>
    <dbReference type="NCBI Taxonomy" id="449393"/>
    <lineage>
        <taxon>unclassified sequences</taxon>
        <taxon>metagenomes</taxon>
        <taxon>ecological metagenomes</taxon>
    </lineage>
</organism>
<dbReference type="InterPro" id="IPR051791">
    <property type="entry name" value="Pra-immunoreactive"/>
</dbReference>
<keyword evidence="3 7" id="KW-0812">Transmembrane</keyword>
<keyword evidence="2" id="KW-1003">Cell membrane</keyword>
<evidence type="ECO:0000256" key="2">
    <source>
        <dbReference type="ARBA" id="ARBA00022475"/>
    </source>
</evidence>
<reference evidence="9" key="1">
    <citation type="submission" date="2020-05" db="EMBL/GenBank/DDBJ databases">
        <authorList>
            <person name="Chiriac C."/>
            <person name="Salcher M."/>
            <person name="Ghai R."/>
            <person name="Kavagutti S V."/>
        </authorList>
    </citation>
    <scope>NUCLEOTIDE SEQUENCE</scope>
</reference>
<feature type="transmembrane region" description="Helical" evidence="7">
    <location>
        <begin position="23"/>
        <end position="48"/>
    </location>
</feature>
<evidence type="ECO:0000313" key="9">
    <source>
        <dbReference type="EMBL" id="CAB4347470.1"/>
    </source>
</evidence>
<dbReference type="PANTHER" id="PTHR36115">
    <property type="entry name" value="PROLINE-RICH ANTIGEN HOMOLOG-RELATED"/>
    <property type="match status" value="1"/>
</dbReference>
<keyword evidence="5 7" id="KW-0472">Membrane</keyword>
<dbReference type="EMBL" id="CAESAO010000222">
    <property type="protein sequence ID" value="CAB4347470.1"/>
    <property type="molecule type" value="Genomic_DNA"/>
</dbReference>
<sequence length="192" mass="20638">MRLRGTTAVKGAPQRYVGLVTRLLGFVVDVLLINLVAAFSWAVVALTMSALNVPDSVDTAIVGIMGILYLLWAGGYFVAFWSGTGQTPGARALEFRVVDAEDGKPIKVGRAVARLAGMVLGAIPFFAGYILGLFNERCRCLLDVFGDTVVIDAPVYTVADRRRLAREASTSQYTPRHSAAEQRIKSDDAGSL</sequence>
<feature type="region of interest" description="Disordered" evidence="6">
    <location>
        <begin position="169"/>
        <end position="192"/>
    </location>
</feature>
<protein>
    <submittedName>
        <fullName evidence="9">Unannotated protein</fullName>
    </submittedName>
</protein>
<dbReference type="InterPro" id="IPR010432">
    <property type="entry name" value="RDD"/>
</dbReference>
<dbReference type="Pfam" id="PF06271">
    <property type="entry name" value="RDD"/>
    <property type="match status" value="1"/>
</dbReference>
<evidence type="ECO:0000256" key="1">
    <source>
        <dbReference type="ARBA" id="ARBA00004651"/>
    </source>
</evidence>
<evidence type="ECO:0000256" key="5">
    <source>
        <dbReference type="ARBA" id="ARBA00023136"/>
    </source>
</evidence>
<evidence type="ECO:0000256" key="4">
    <source>
        <dbReference type="ARBA" id="ARBA00022989"/>
    </source>
</evidence>
<evidence type="ECO:0000256" key="6">
    <source>
        <dbReference type="SAM" id="MobiDB-lite"/>
    </source>
</evidence>
<comment type="subcellular location">
    <subcellularLocation>
        <location evidence="1">Cell membrane</location>
        <topology evidence="1">Multi-pass membrane protein</topology>
    </subcellularLocation>
</comment>
<feature type="transmembrane region" description="Helical" evidence="7">
    <location>
        <begin position="112"/>
        <end position="134"/>
    </location>
</feature>
<accession>A0A6J6A2Z0</accession>
<evidence type="ECO:0000256" key="7">
    <source>
        <dbReference type="SAM" id="Phobius"/>
    </source>
</evidence>
<keyword evidence="4 7" id="KW-1133">Transmembrane helix</keyword>
<proteinExistence type="predicted"/>